<dbReference type="EMBL" id="DSVL01000083">
    <property type="protein sequence ID" value="HFH28416.1"/>
    <property type="molecule type" value="Genomic_DNA"/>
</dbReference>
<dbReference type="Pfam" id="PF01551">
    <property type="entry name" value="Peptidase_M23"/>
    <property type="match status" value="1"/>
</dbReference>
<dbReference type="InterPro" id="IPR050570">
    <property type="entry name" value="Cell_wall_metabolism_enzyme"/>
</dbReference>
<dbReference type="CDD" id="cd00118">
    <property type="entry name" value="LysM"/>
    <property type="match status" value="2"/>
</dbReference>
<dbReference type="PANTHER" id="PTHR21666:SF270">
    <property type="entry name" value="MUREIN HYDROLASE ACTIVATOR ENVC"/>
    <property type="match status" value="1"/>
</dbReference>
<comment type="caution">
    <text evidence="3">The sequence shown here is derived from an EMBL/GenBank/DDBJ whole genome shotgun (WGS) entry which is preliminary data.</text>
</comment>
<dbReference type="Gene3D" id="3.10.350.10">
    <property type="entry name" value="LysM domain"/>
    <property type="match status" value="2"/>
</dbReference>
<dbReference type="PROSITE" id="PS51782">
    <property type="entry name" value="LYSM"/>
    <property type="match status" value="2"/>
</dbReference>
<feature type="domain" description="LysM" evidence="2">
    <location>
        <begin position="84"/>
        <end position="128"/>
    </location>
</feature>
<dbReference type="Gene3D" id="2.70.70.10">
    <property type="entry name" value="Glucose Permease (Domain IIA)"/>
    <property type="match status" value="1"/>
</dbReference>
<sequence>MSSSRIGRAALVSAFVLSIMLPVYHFTNPAEGETLIERTAEENAMDMGSLGQGSAERNPDYGAFTKDGISDPSGLSRPMELSYTSYKIEQGDTISGIAKRFGLNQDTLLSFNNIKNSRIIQIGQYLKIPNQDGILYTVKSGDSLSAISEKYSVDSEVVKAVNNLSAETILAGSKLFLPGARMNQIDVQEINGDLFSWPVRGYISSGYGYRISPFTGARQFHSGLDIAAPQGTPVKAAMYGRVVDTGYDTNSGNYVVIAHHGGYKTLYAHLDVIRVKPGTAVNTGDKIGDVGSTGLSTGSHLHFSVFKNGVTVNPRLLMR</sequence>
<protein>
    <submittedName>
        <fullName evidence="3">M23 family metallopeptidase</fullName>
    </submittedName>
</protein>
<feature type="domain" description="LysM" evidence="2">
    <location>
        <begin position="134"/>
        <end position="177"/>
    </location>
</feature>
<proteinExistence type="predicted"/>
<dbReference type="SMART" id="SM00257">
    <property type="entry name" value="LysM"/>
    <property type="match status" value="2"/>
</dbReference>
<evidence type="ECO:0000259" key="2">
    <source>
        <dbReference type="PROSITE" id="PS51782"/>
    </source>
</evidence>
<dbReference type="InterPro" id="IPR011055">
    <property type="entry name" value="Dup_hybrid_motif"/>
</dbReference>
<feature type="region of interest" description="Disordered" evidence="1">
    <location>
        <begin position="48"/>
        <end position="76"/>
    </location>
</feature>
<dbReference type="AlphaFoldDB" id="A0A7C3E8C7"/>
<reference evidence="3" key="1">
    <citation type="journal article" date="2020" name="mSystems">
        <title>Genome- and Community-Level Interaction Insights into Carbon Utilization and Element Cycling Functions of Hydrothermarchaeota in Hydrothermal Sediment.</title>
        <authorList>
            <person name="Zhou Z."/>
            <person name="Liu Y."/>
            <person name="Xu W."/>
            <person name="Pan J."/>
            <person name="Luo Z.H."/>
            <person name="Li M."/>
        </authorList>
    </citation>
    <scope>NUCLEOTIDE SEQUENCE [LARGE SCALE GENOMIC DNA]</scope>
    <source>
        <strain evidence="3">SpSt-503</strain>
    </source>
</reference>
<accession>A0A7C3E8C7</accession>
<dbReference type="InterPro" id="IPR018392">
    <property type="entry name" value="LysM"/>
</dbReference>
<dbReference type="CDD" id="cd12797">
    <property type="entry name" value="M23_peptidase"/>
    <property type="match status" value="1"/>
</dbReference>
<dbReference type="SUPFAM" id="SSF51261">
    <property type="entry name" value="Duplicated hybrid motif"/>
    <property type="match status" value="1"/>
</dbReference>
<dbReference type="InterPro" id="IPR016047">
    <property type="entry name" value="M23ase_b-sheet_dom"/>
</dbReference>
<evidence type="ECO:0000313" key="3">
    <source>
        <dbReference type="EMBL" id="HFH28416.1"/>
    </source>
</evidence>
<organism evidence="3">
    <name type="scientific">Gracilinema caldarium</name>
    <dbReference type="NCBI Taxonomy" id="215591"/>
    <lineage>
        <taxon>Bacteria</taxon>
        <taxon>Pseudomonadati</taxon>
        <taxon>Spirochaetota</taxon>
        <taxon>Spirochaetia</taxon>
        <taxon>Spirochaetales</taxon>
        <taxon>Breznakiellaceae</taxon>
        <taxon>Gracilinema</taxon>
    </lineage>
</organism>
<dbReference type="InterPro" id="IPR036779">
    <property type="entry name" value="LysM_dom_sf"/>
</dbReference>
<dbReference type="Pfam" id="PF01476">
    <property type="entry name" value="LysM"/>
    <property type="match status" value="2"/>
</dbReference>
<evidence type="ECO:0000256" key="1">
    <source>
        <dbReference type="SAM" id="MobiDB-lite"/>
    </source>
</evidence>
<gene>
    <name evidence="3" type="ORF">ENS59_02740</name>
</gene>
<name>A0A7C3E8C7_9SPIR</name>
<dbReference type="PANTHER" id="PTHR21666">
    <property type="entry name" value="PEPTIDASE-RELATED"/>
    <property type="match status" value="1"/>
</dbReference>
<dbReference type="GO" id="GO:0004222">
    <property type="term" value="F:metalloendopeptidase activity"/>
    <property type="evidence" value="ECO:0007669"/>
    <property type="project" value="TreeGrafter"/>
</dbReference>